<reference evidence="9 10" key="1">
    <citation type="submission" date="2023-07" db="EMBL/GenBank/DDBJ databases">
        <title>Genomic Encyclopedia of Type Strains, Phase IV (KMG-IV): sequencing the most valuable type-strain genomes for metagenomic binning, comparative biology and taxonomic classification.</title>
        <authorList>
            <person name="Goeker M."/>
        </authorList>
    </citation>
    <scope>NUCLEOTIDE SEQUENCE [LARGE SCALE GENOMIC DNA]</scope>
    <source>
        <strain evidence="9 10">DSM 45903</strain>
    </source>
</reference>
<evidence type="ECO:0000313" key="10">
    <source>
        <dbReference type="Proteomes" id="UP001185012"/>
    </source>
</evidence>
<proteinExistence type="inferred from homology"/>
<keyword evidence="3" id="KW-1003">Cell membrane</keyword>
<feature type="transmembrane region" description="Helical" evidence="7">
    <location>
        <begin position="64"/>
        <end position="86"/>
    </location>
</feature>
<evidence type="ECO:0000256" key="5">
    <source>
        <dbReference type="ARBA" id="ARBA00022989"/>
    </source>
</evidence>
<feature type="transmembrane region" description="Helical" evidence="7">
    <location>
        <begin position="180"/>
        <end position="203"/>
    </location>
</feature>
<comment type="caution">
    <text evidence="9">The sequence shown here is derived from an EMBL/GenBank/DDBJ whole genome shotgun (WGS) entry which is preliminary data.</text>
</comment>
<name>A0ABU1IJM6_9BACL</name>
<dbReference type="Proteomes" id="UP001185012">
    <property type="component" value="Unassembled WGS sequence"/>
</dbReference>
<dbReference type="InterPro" id="IPR050638">
    <property type="entry name" value="AA-Vitamin_Transporters"/>
</dbReference>
<feature type="transmembrane region" description="Helical" evidence="7">
    <location>
        <begin position="266"/>
        <end position="286"/>
    </location>
</feature>
<dbReference type="RefSeq" id="WP_309862052.1">
    <property type="nucleotide sequence ID" value="NZ_JAVDQG010000001.1"/>
</dbReference>
<feature type="transmembrane region" description="Helical" evidence="7">
    <location>
        <begin position="31"/>
        <end position="52"/>
    </location>
</feature>
<evidence type="ECO:0000313" key="9">
    <source>
        <dbReference type="EMBL" id="MDR6224598.1"/>
    </source>
</evidence>
<feature type="domain" description="EamA" evidence="8">
    <location>
        <begin position="8"/>
        <end position="137"/>
    </location>
</feature>
<feature type="transmembrane region" description="Helical" evidence="7">
    <location>
        <begin position="92"/>
        <end position="113"/>
    </location>
</feature>
<feature type="domain" description="EamA" evidence="8">
    <location>
        <begin position="150"/>
        <end position="282"/>
    </location>
</feature>
<accession>A0ABU1IJM6</accession>
<evidence type="ECO:0000256" key="6">
    <source>
        <dbReference type="ARBA" id="ARBA00023136"/>
    </source>
</evidence>
<feature type="transmembrane region" description="Helical" evidence="7">
    <location>
        <begin position="242"/>
        <end position="260"/>
    </location>
</feature>
<gene>
    <name evidence="9" type="ORF">JOE21_000586</name>
</gene>
<dbReference type="PANTHER" id="PTHR32322">
    <property type="entry name" value="INNER MEMBRANE TRANSPORTER"/>
    <property type="match status" value="1"/>
</dbReference>
<sequence>MKTAAQLTAVAIFWAGVFHVGHWTMDEMEPMTTAFLRFTVAAITLWPLLVWMEPKDWRVRRGEVLPLIGLGCTGIFLYNAGFFYGLEGSGPVTASVVIASIPMVTALLSALILKETFTGRQAVGLVLSFAGVFLVVTEGRWELAGWKGGGIAWLTLAVFSFSFYTILGRRWMVGITPLKATAYATAWGAVGLGIAAFFTGGWFPEQSSLGSWLGIGYMAWFATVWGFVWWNKGVARWGAGRTAVFLNMVPLFTLLITVVTGEVPTLFQITGTCLVVAGVSLATIRWSEQTVPLAAKETQKSGS</sequence>
<feature type="transmembrane region" description="Helical" evidence="7">
    <location>
        <begin position="7"/>
        <end position="25"/>
    </location>
</feature>
<keyword evidence="6 7" id="KW-0472">Membrane</keyword>
<dbReference type="InterPro" id="IPR000620">
    <property type="entry name" value="EamA_dom"/>
</dbReference>
<dbReference type="PANTHER" id="PTHR32322:SF18">
    <property type="entry name" value="S-ADENOSYLMETHIONINE_S-ADENOSYLHOMOCYSTEINE TRANSPORTER"/>
    <property type="match status" value="1"/>
</dbReference>
<comment type="similarity">
    <text evidence="2">Belongs to the EamA transporter family.</text>
</comment>
<feature type="transmembrane region" description="Helical" evidence="7">
    <location>
        <begin position="122"/>
        <end position="139"/>
    </location>
</feature>
<evidence type="ECO:0000259" key="8">
    <source>
        <dbReference type="Pfam" id="PF00892"/>
    </source>
</evidence>
<keyword evidence="5 7" id="KW-1133">Transmembrane helix</keyword>
<feature type="transmembrane region" description="Helical" evidence="7">
    <location>
        <begin position="151"/>
        <end position="168"/>
    </location>
</feature>
<feature type="transmembrane region" description="Helical" evidence="7">
    <location>
        <begin position="209"/>
        <end position="230"/>
    </location>
</feature>
<keyword evidence="4 7" id="KW-0812">Transmembrane</keyword>
<evidence type="ECO:0000256" key="3">
    <source>
        <dbReference type="ARBA" id="ARBA00022475"/>
    </source>
</evidence>
<dbReference type="EMBL" id="JAVDQG010000001">
    <property type="protein sequence ID" value="MDR6224598.1"/>
    <property type="molecule type" value="Genomic_DNA"/>
</dbReference>
<protein>
    <submittedName>
        <fullName evidence="9">Drug/metabolite transporter (DMT)-like permease</fullName>
    </submittedName>
</protein>
<dbReference type="Pfam" id="PF00892">
    <property type="entry name" value="EamA"/>
    <property type="match status" value="2"/>
</dbReference>
<evidence type="ECO:0000256" key="2">
    <source>
        <dbReference type="ARBA" id="ARBA00007362"/>
    </source>
</evidence>
<comment type="subcellular location">
    <subcellularLocation>
        <location evidence="1">Cell membrane</location>
        <topology evidence="1">Multi-pass membrane protein</topology>
    </subcellularLocation>
</comment>
<evidence type="ECO:0000256" key="4">
    <source>
        <dbReference type="ARBA" id="ARBA00022692"/>
    </source>
</evidence>
<dbReference type="SUPFAM" id="SSF103481">
    <property type="entry name" value="Multidrug resistance efflux transporter EmrE"/>
    <property type="match status" value="2"/>
</dbReference>
<organism evidence="9 10">
    <name type="scientific">Desmospora profundinema</name>
    <dbReference type="NCBI Taxonomy" id="1571184"/>
    <lineage>
        <taxon>Bacteria</taxon>
        <taxon>Bacillati</taxon>
        <taxon>Bacillota</taxon>
        <taxon>Bacilli</taxon>
        <taxon>Bacillales</taxon>
        <taxon>Thermoactinomycetaceae</taxon>
        <taxon>Desmospora</taxon>
    </lineage>
</organism>
<evidence type="ECO:0000256" key="7">
    <source>
        <dbReference type="SAM" id="Phobius"/>
    </source>
</evidence>
<evidence type="ECO:0000256" key="1">
    <source>
        <dbReference type="ARBA" id="ARBA00004651"/>
    </source>
</evidence>
<dbReference type="InterPro" id="IPR037185">
    <property type="entry name" value="EmrE-like"/>
</dbReference>
<keyword evidence="10" id="KW-1185">Reference proteome</keyword>